<name>A0A371IU84_9FIRM</name>
<keyword evidence="2" id="KW-1185">Reference proteome</keyword>
<comment type="caution">
    <text evidence="1">The sequence shown here is derived from an EMBL/GenBank/DDBJ whole genome shotgun (WGS) entry which is preliminary data.</text>
</comment>
<dbReference type="RefSeq" id="WP_095405686.1">
    <property type="nucleotide sequence ID" value="NZ_NOJZ02000006.1"/>
</dbReference>
<gene>
    <name evidence="1" type="ORF">CHF27_005570</name>
</gene>
<accession>A0A371IU84</accession>
<dbReference type="Proteomes" id="UP000243494">
    <property type="component" value="Unassembled WGS sequence"/>
</dbReference>
<evidence type="ECO:0000313" key="1">
    <source>
        <dbReference type="EMBL" id="RDY24052.1"/>
    </source>
</evidence>
<reference evidence="1 2" key="1">
    <citation type="journal article" date="2017" name="Genome Announc.">
        <title>Draft Genome Sequence of Romboutsia maritimum sp. nov. Strain CCRI-22766(T), Isolated from Coastal Estuarine Mud.</title>
        <authorList>
            <person name="Maheux A.F."/>
            <person name="Boudreau D.K."/>
            <person name="Berube E."/>
            <person name="Boissinot M."/>
            <person name="Raymond F."/>
            <person name="Brodeur S."/>
            <person name="Corbeil J."/>
            <person name="Brightwell G."/>
            <person name="Broda D."/>
            <person name="Omar R.F."/>
            <person name="Bergeron M.G."/>
        </authorList>
    </citation>
    <scope>NUCLEOTIDE SEQUENCE [LARGE SCALE GENOMIC DNA]</scope>
    <source>
        <strain evidence="1 2">CCRI-22766</strain>
    </source>
</reference>
<sequence>MNKRRRVYRGFNKKHQVKKMRILTTILCLSLIGGYGYIKLKDSNIFNDFHMPSNLFEKISFLDKLKLSKSKIITNKDLEKELSNIKDDKEKSKDVFNENEKQKKSDEVKESKDKDNVKLATIEGWSVYDVQVASVDNDKDLEKIEGKLTDNKIPFSVVQIDKLKKVQTYSFFDKDTTRSYLEKVRKVFPDSFVAEMKVPTLSLEYTNKYKEIENISKELNKLITSFKEESTFWIKNTKKVDLETYNKILTDRKNIVESLGKFTENINYSEMNYFKENLIKYTKDVNEKIDTASKSANEQQSHISQSLLISCMQGYFSFIESIQKA</sequence>
<dbReference type="EMBL" id="NOJZ02000006">
    <property type="protein sequence ID" value="RDY24052.1"/>
    <property type="molecule type" value="Genomic_DNA"/>
</dbReference>
<dbReference type="OrthoDB" id="1750330at2"/>
<dbReference type="AlphaFoldDB" id="A0A371IU84"/>
<proteinExistence type="predicted"/>
<evidence type="ECO:0008006" key="3">
    <source>
        <dbReference type="Google" id="ProtNLM"/>
    </source>
</evidence>
<organism evidence="1 2">
    <name type="scientific">Romboutsia maritimum</name>
    <dbReference type="NCBI Taxonomy" id="2020948"/>
    <lineage>
        <taxon>Bacteria</taxon>
        <taxon>Bacillati</taxon>
        <taxon>Bacillota</taxon>
        <taxon>Clostridia</taxon>
        <taxon>Peptostreptococcales</taxon>
        <taxon>Peptostreptococcaceae</taxon>
        <taxon>Romboutsia</taxon>
    </lineage>
</organism>
<protein>
    <recommendedName>
        <fullName evidence="3">SPOR domain-containing protein</fullName>
    </recommendedName>
</protein>
<evidence type="ECO:0000313" key="2">
    <source>
        <dbReference type="Proteomes" id="UP000243494"/>
    </source>
</evidence>